<dbReference type="RefSeq" id="WP_049669133.1">
    <property type="nucleotide sequence ID" value="NZ_LFXJ01000013.1"/>
</dbReference>
<feature type="binding site" evidence="8">
    <location>
        <position position="349"/>
    </location>
    <ligand>
        <name>Mn(2+)</name>
        <dbReference type="ChEBI" id="CHEBI:29035"/>
        <label>1</label>
    </ligand>
</feature>
<evidence type="ECO:0000256" key="4">
    <source>
        <dbReference type="ARBA" id="ARBA00022438"/>
    </source>
</evidence>
<feature type="binding site" evidence="8">
    <location>
        <position position="351"/>
    </location>
    <ligand>
        <name>Mn(2+)</name>
        <dbReference type="ChEBI" id="CHEBI:29035"/>
        <label>2</label>
    </ligand>
</feature>
<dbReference type="SUPFAM" id="SSF52949">
    <property type="entry name" value="Macro domain-like"/>
    <property type="match status" value="1"/>
</dbReference>
<keyword evidence="5 8" id="KW-0645">Protease</keyword>
<feature type="binding site" evidence="8">
    <location>
        <position position="267"/>
    </location>
    <ligand>
        <name>Mn(2+)</name>
        <dbReference type="ChEBI" id="CHEBI:29035"/>
        <label>2</label>
    </ligand>
</feature>
<feature type="binding site" evidence="8">
    <location>
        <position position="351"/>
    </location>
    <ligand>
        <name>Mn(2+)</name>
        <dbReference type="ChEBI" id="CHEBI:29035"/>
        <label>1</label>
    </ligand>
</feature>
<dbReference type="AlphaFoldDB" id="A0A0K9F1D8"/>
<evidence type="ECO:0000256" key="1">
    <source>
        <dbReference type="ARBA" id="ARBA00000135"/>
    </source>
</evidence>
<evidence type="ECO:0000256" key="5">
    <source>
        <dbReference type="ARBA" id="ARBA00022670"/>
    </source>
</evidence>
<comment type="subcellular location">
    <subcellularLocation>
        <location evidence="8">Cytoplasm</location>
    </subcellularLocation>
</comment>
<keyword evidence="4 8" id="KW-0031">Aminopeptidase</keyword>
<feature type="active site" evidence="8">
    <location>
        <position position="353"/>
    </location>
</feature>
<dbReference type="GO" id="GO:0006508">
    <property type="term" value="P:proteolysis"/>
    <property type="evidence" value="ECO:0007669"/>
    <property type="project" value="UniProtKB-KW"/>
</dbReference>
<keyword evidence="8" id="KW-0963">Cytoplasm</keyword>
<comment type="catalytic activity">
    <reaction evidence="1 8">
        <text>Release of an N-terminal amino acid, Xaa-|-Yaa-, in which Xaa is preferably Leu, but may be other amino acids including Pro although not Arg or Lys, and Yaa may be Pro. Amino acid amides and methyl esters are also readily hydrolyzed, but rates on arylamides are exceedingly low.</text>
        <dbReference type="EC" id="3.4.11.1"/>
    </reaction>
</comment>
<dbReference type="SUPFAM" id="SSF53187">
    <property type="entry name" value="Zn-dependent exopeptidases"/>
    <property type="match status" value="1"/>
</dbReference>
<protein>
    <recommendedName>
        <fullName evidence="8">Probable cytosol aminopeptidase</fullName>
        <ecNumber evidence="8">3.4.11.1</ecNumber>
    </recommendedName>
    <alternativeName>
        <fullName evidence="8">Leucine aminopeptidase</fullName>
        <shortName evidence="8">LAP</shortName>
        <ecNumber evidence="8">3.4.11.10</ecNumber>
    </alternativeName>
    <alternativeName>
        <fullName evidence="8">Leucyl aminopeptidase</fullName>
    </alternativeName>
</protein>
<dbReference type="InterPro" id="IPR023042">
    <property type="entry name" value="Peptidase_M17_leu_NH2_pept"/>
</dbReference>
<keyword evidence="6 8" id="KW-0378">Hydrolase</keyword>
<evidence type="ECO:0000256" key="2">
    <source>
        <dbReference type="ARBA" id="ARBA00000967"/>
    </source>
</evidence>
<dbReference type="PROSITE" id="PS00631">
    <property type="entry name" value="CYTOSOL_AP"/>
    <property type="match status" value="1"/>
</dbReference>
<evidence type="ECO:0000256" key="3">
    <source>
        <dbReference type="ARBA" id="ARBA00009528"/>
    </source>
</evidence>
<keyword evidence="8" id="KW-0464">Manganese</keyword>
<accession>A0A0K9F1D8</accession>
<evidence type="ECO:0000256" key="6">
    <source>
        <dbReference type="ARBA" id="ARBA00022801"/>
    </source>
</evidence>
<comment type="catalytic activity">
    <reaction evidence="2 8">
        <text>Release of an N-terminal amino acid, preferentially leucine, but not glutamic or aspartic acids.</text>
        <dbReference type="EC" id="3.4.11.10"/>
    </reaction>
</comment>
<dbReference type="EC" id="3.4.11.1" evidence="8"/>
<dbReference type="NCBIfam" id="NF002083">
    <property type="entry name" value="PRK00913.3-5"/>
    <property type="match status" value="1"/>
</dbReference>
<dbReference type="Pfam" id="PF00883">
    <property type="entry name" value="Peptidase_M17"/>
    <property type="match status" value="1"/>
</dbReference>
<dbReference type="InterPro" id="IPR043472">
    <property type="entry name" value="Macro_dom-like"/>
</dbReference>
<reference evidence="11" key="1">
    <citation type="submission" date="2015-07" db="EMBL/GenBank/DDBJ databases">
        <authorList>
            <consortium name="Consortium for Microbial Forensics and Genomics (microFORGE)"/>
            <person name="Knight B.M."/>
            <person name="Roberts D.P."/>
            <person name="Lin D."/>
            <person name="Hari K."/>
            <person name="Fletcher J."/>
            <person name="Melcher U."/>
            <person name="Blagden T."/>
            <person name="Winegar R.A."/>
        </authorList>
    </citation>
    <scope>NUCLEOTIDE SEQUENCE [LARGE SCALE GENOMIC DNA]</scope>
    <source>
        <strain evidence="11">DSM 23493</strain>
    </source>
</reference>
<dbReference type="GO" id="GO:0005737">
    <property type="term" value="C:cytoplasm"/>
    <property type="evidence" value="ECO:0007669"/>
    <property type="project" value="UniProtKB-SubCell"/>
</dbReference>
<dbReference type="Proteomes" id="UP000037326">
    <property type="component" value="Unassembled WGS sequence"/>
</dbReference>
<feature type="domain" description="Cytosol aminopeptidase" evidence="9">
    <location>
        <begin position="347"/>
        <end position="354"/>
    </location>
</feature>
<evidence type="ECO:0000256" key="8">
    <source>
        <dbReference type="HAMAP-Rule" id="MF_00181"/>
    </source>
</evidence>
<comment type="caution">
    <text evidence="10">The sequence shown here is derived from an EMBL/GenBank/DDBJ whole genome shotgun (WGS) entry which is preliminary data.</text>
</comment>
<dbReference type="Gene3D" id="3.40.630.10">
    <property type="entry name" value="Zn peptidases"/>
    <property type="match status" value="1"/>
</dbReference>
<comment type="function">
    <text evidence="7 8">Presumably involved in the processing and regular turnover of intracellular proteins. Catalyzes the removal of unsubstituted N-terminal amino acids from various peptides.</text>
</comment>
<organism evidence="10 11">
    <name type="scientific">Lysinibacillus xylanilyticus</name>
    <dbReference type="NCBI Taxonomy" id="582475"/>
    <lineage>
        <taxon>Bacteria</taxon>
        <taxon>Bacillati</taxon>
        <taxon>Bacillota</taxon>
        <taxon>Bacilli</taxon>
        <taxon>Bacillales</taxon>
        <taxon>Bacillaceae</taxon>
        <taxon>Lysinibacillus</taxon>
    </lineage>
</organism>
<dbReference type="EC" id="3.4.11.10" evidence="8"/>
<dbReference type="InterPro" id="IPR000819">
    <property type="entry name" value="Peptidase_M17_C"/>
</dbReference>
<comment type="similarity">
    <text evidence="3 8">Belongs to the peptidase M17 family.</text>
</comment>
<evidence type="ECO:0000256" key="7">
    <source>
        <dbReference type="ARBA" id="ARBA00049972"/>
    </source>
</evidence>
<dbReference type="PATRIC" id="fig|582475.4.peg.4866"/>
<dbReference type="InterPro" id="IPR008283">
    <property type="entry name" value="Peptidase_M17_N"/>
</dbReference>
<dbReference type="Gene3D" id="3.40.220.10">
    <property type="entry name" value="Leucine Aminopeptidase, subunit E, domain 1"/>
    <property type="match status" value="1"/>
</dbReference>
<dbReference type="GO" id="GO:0030145">
    <property type="term" value="F:manganese ion binding"/>
    <property type="evidence" value="ECO:0007669"/>
    <property type="project" value="UniProtKB-UniRule"/>
</dbReference>
<sequence>MHIVREAKTFETISTEVLVVGVTKHREQMQDWASFSSFYGETLDAWISAGDVSTELKKITKLPFLKSHPNLKRILFVGLDERKNLTEDDVRAAFGLLGKELRTLKVEEYSIWLESFTTESITVTDVAFLAGEGTGLGYYSIPHYKTTSNEVEKRIDAVHLVTTANDLDEVVASFEVGAIYANAVNEARSLINLPPNLLTATDLANYAESLAVEYDFEVEILDKAQIEEVGMGGILCVNQGSHEEPRLITLKYKATEGFEDPIGLVGKGVTYDTGGYSLKPRDAMVGMKGDMGGAAAVLGAMKIIGELRPNKNVVAVIGSTDNMVSDTAFKPDDVITTYSGKTVEVLNTDAEGRLVLADATTYAKQQGATSLIDVATLTGGVITALGMDKTGALSNDDEFFATFMEAAQETDEFVWRMPLTENDKKRIRKSDVADLNNSPGRDGHMIFGGGFVGEFVGDTPWIHLDIAGTSDAIAVHDLGPKGGTGVMVRTLANFVQRLGEEK</sequence>
<proteinExistence type="inferred from homology"/>
<dbReference type="PANTHER" id="PTHR11963:SF23">
    <property type="entry name" value="CYTOSOL AMINOPEPTIDASE"/>
    <property type="match status" value="1"/>
</dbReference>
<dbReference type="GO" id="GO:0070006">
    <property type="term" value="F:metalloaminopeptidase activity"/>
    <property type="evidence" value="ECO:0007669"/>
    <property type="project" value="InterPro"/>
</dbReference>
<dbReference type="EMBL" id="LFXJ01000013">
    <property type="protein sequence ID" value="KMY28375.1"/>
    <property type="molecule type" value="Genomic_DNA"/>
</dbReference>
<feature type="binding site" evidence="8">
    <location>
        <position position="290"/>
    </location>
    <ligand>
        <name>Mn(2+)</name>
        <dbReference type="ChEBI" id="CHEBI:29035"/>
        <label>2</label>
    </ligand>
</feature>
<dbReference type="Pfam" id="PF02789">
    <property type="entry name" value="Peptidase_M17_N"/>
    <property type="match status" value="1"/>
</dbReference>
<dbReference type="GeneID" id="96601346"/>
<comment type="cofactor">
    <cofactor evidence="8">
        <name>Mn(2+)</name>
        <dbReference type="ChEBI" id="CHEBI:29035"/>
    </cofactor>
    <text evidence="8">Binds 2 manganese ions per subunit.</text>
</comment>
<dbReference type="CDD" id="cd00433">
    <property type="entry name" value="Peptidase_M17"/>
    <property type="match status" value="1"/>
</dbReference>
<evidence type="ECO:0000313" key="10">
    <source>
        <dbReference type="EMBL" id="KMY28375.1"/>
    </source>
</evidence>
<evidence type="ECO:0000313" key="11">
    <source>
        <dbReference type="Proteomes" id="UP000037326"/>
    </source>
</evidence>
<gene>
    <name evidence="8" type="primary">pepA</name>
    <name evidence="10" type="ORF">ACZ11_24450</name>
</gene>
<feature type="binding site" evidence="8">
    <location>
        <position position="272"/>
    </location>
    <ligand>
        <name>Mn(2+)</name>
        <dbReference type="ChEBI" id="CHEBI:29035"/>
        <label>1</label>
    </ligand>
</feature>
<dbReference type="InterPro" id="IPR011356">
    <property type="entry name" value="Leucine_aapep/pepB"/>
</dbReference>
<dbReference type="PANTHER" id="PTHR11963">
    <property type="entry name" value="LEUCINE AMINOPEPTIDASE-RELATED"/>
    <property type="match status" value="1"/>
</dbReference>
<dbReference type="PRINTS" id="PR00481">
    <property type="entry name" value="LAMNOPPTDASE"/>
</dbReference>
<evidence type="ECO:0000259" key="9">
    <source>
        <dbReference type="PROSITE" id="PS00631"/>
    </source>
</evidence>
<feature type="active site" evidence="8">
    <location>
        <position position="279"/>
    </location>
</feature>
<dbReference type="OrthoDB" id="9809354at2"/>
<feature type="binding site" evidence="8">
    <location>
        <position position="272"/>
    </location>
    <ligand>
        <name>Mn(2+)</name>
        <dbReference type="ChEBI" id="CHEBI:29035"/>
        <label>2</label>
    </ligand>
</feature>
<dbReference type="HAMAP" id="MF_00181">
    <property type="entry name" value="Cytosol_peptidase_M17"/>
    <property type="match status" value="1"/>
</dbReference>
<dbReference type="NCBIfam" id="NF002073">
    <property type="entry name" value="PRK00913.1-2"/>
    <property type="match status" value="1"/>
</dbReference>
<name>A0A0K9F1D8_9BACI</name>
<keyword evidence="8" id="KW-0479">Metal-binding</keyword>